<dbReference type="InterPro" id="IPR032834">
    <property type="entry name" value="NatK-like_C"/>
</dbReference>
<dbReference type="EMBL" id="BAABDL010000059">
    <property type="protein sequence ID" value="GAA4066809.1"/>
    <property type="molecule type" value="Genomic_DNA"/>
</dbReference>
<dbReference type="Gene3D" id="3.30.565.10">
    <property type="entry name" value="Histidine kinase-like ATPase, C-terminal domain"/>
    <property type="match status" value="1"/>
</dbReference>
<dbReference type="Pfam" id="PF14501">
    <property type="entry name" value="HATPase_c_5"/>
    <property type="match status" value="1"/>
</dbReference>
<proteinExistence type="predicted"/>
<dbReference type="Proteomes" id="UP001501734">
    <property type="component" value="Unassembled WGS sequence"/>
</dbReference>
<evidence type="ECO:0000313" key="4">
    <source>
        <dbReference type="Proteomes" id="UP001501734"/>
    </source>
</evidence>
<reference evidence="4" key="1">
    <citation type="journal article" date="2019" name="Int. J. Syst. Evol. Microbiol.">
        <title>The Global Catalogue of Microorganisms (GCM) 10K type strain sequencing project: providing services to taxonomists for standard genome sequencing and annotation.</title>
        <authorList>
            <consortium name="The Broad Institute Genomics Platform"/>
            <consortium name="The Broad Institute Genome Sequencing Center for Infectious Disease"/>
            <person name="Wu L."/>
            <person name="Ma J."/>
        </authorList>
    </citation>
    <scope>NUCLEOTIDE SEQUENCE [LARGE SCALE GENOMIC DNA]</scope>
    <source>
        <strain evidence="4">JCM 17250</strain>
    </source>
</reference>
<feature type="transmembrane region" description="Helical" evidence="1">
    <location>
        <begin position="164"/>
        <end position="182"/>
    </location>
</feature>
<dbReference type="RefSeq" id="WP_344911234.1">
    <property type="nucleotide sequence ID" value="NZ_BAABDL010000059.1"/>
</dbReference>
<feature type="domain" description="Sensor histidine kinase NatK-like C-terminal" evidence="2">
    <location>
        <begin position="328"/>
        <end position="432"/>
    </location>
</feature>
<keyword evidence="4" id="KW-1185">Reference proteome</keyword>
<keyword evidence="3" id="KW-0418">Kinase</keyword>
<feature type="transmembrane region" description="Helical" evidence="1">
    <location>
        <begin position="35"/>
        <end position="54"/>
    </location>
</feature>
<dbReference type="CDD" id="cd16935">
    <property type="entry name" value="HATPase_AgrC-ComD-like"/>
    <property type="match status" value="1"/>
</dbReference>
<keyword evidence="3" id="KW-0808">Transferase</keyword>
<keyword evidence="1" id="KW-1133">Transmembrane helix</keyword>
<accession>A0ABP7VGN5</accession>
<comment type="caution">
    <text evidence="3">The sequence shown here is derived from an EMBL/GenBank/DDBJ whole genome shotgun (WGS) entry which is preliminary data.</text>
</comment>
<feature type="transmembrane region" description="Helical" evidence="1">
    <location>
        <begin position="86"/>
        <end position="106"/>
    </location>
</feature>
<evidence type="ECO:0000256" key="1">
    <source>
        <dbReference type="SAM" id="Phobius"/>
    </source>
</evidence>
<feature type="transmembrane region" description="Helical" evidence="1">
    <location>
        <begin position="126"/>
        <end position="143"/>
    </location>
</feature>
<evidence type="ECO:0000313" key="3">
    <source>
        <dbReference type="EMBL" id="GAA4066809.1"/>
    </source>
</evidence>
<evidence type="ECO:0000259" key="2">
    <source>
        <dbReference type="Pfam" id="PF14501"/>
    </source>
</evidence>
<dbReference type="SUPFAM" id="SSF55874">
    <property type="entry name" value="ATPase domain of HSP90 chaperone/DNA topoisomerase II/histidine kinase"/>
    <property type="match status" value="1"/>
</dbReference>
<keyword evidence="1" id="KW-0472">Membrane</keyword>
<feature type="transmembrane region" description="Helical" evidence="1">
    <location>
        <begin position="60"/>
        <end position="79"/>
    </location>
</feature>
<organism evidence="3 4">
    <name type="scientific">Amphibacillus indicireducens</name>
    <dbReference type="NCBI Taxonomy" id="1076330"/>
    <lineage>
        <taxon>Bacteria</taxon>
        <taxon>Bacillati</taxon>
        <taxon>Bacillota</taxon>
        <taxon>Bacilli</taxon>
        <taxon>Bacillales</taxon>
        <taxon>Bacillaceae</taxon>
        <taxon>Amphibacillus</taxon>
    </lineage>
</organism>
<gene>
    <name evidence="3" type="ORF">GCM10022410_11430</name>
</gene>
<protein>
    <submittedName>
        <fullName evidence="3">Sensor histidine kinase</fullName>
    </submittedName>
</protein>
<name>A0ABP7VGN5_9BACI</name>
<dbReference type="InterPro" id="IPR036890">
    <property type="entry name" value="HATPase_C_sf"/>
</dbReference>
<feature type="transmembrane region" description="Helical" evidence="1">
    <location>
        <begin position="12"/>
        <end position="28"/>
    </location>
</feature>
<sequence>MIDVLPDIPRVYTALAEWIACIIYISILKKHLKRSHLVLFSGVALIVQITFLIITDYLSLAFWIPSMMMAVVLMFIFIYKSTRLNLLDAGYFTIKAFVLAELVASFQWQLHNFFWNQGFTGSLQEIILLILVYGVAFLAVWLLERKHIPEDSVMNVSRRELCSVVVIGIAVFGISNLSFVTSKTPFSGQYAQEILNIRTLVDLGGFTILHAYHLQLTDLRIKHELRAMQYILQNQYTQYQQSKESIEMINYKYHDLKNQIIALKAETDSDKRHAYLEKMEEEIKAYEAEHKTGNQVLDTVLKSKSLYCIKNEITLTCVADGSLLNGMATADIATIFGNALDNAIEYEQKVKDKEKRLIHVSVFSKRNFIMIRVENYFEGDLKIEGDLPKTTKRNTYLHGYGLKSIQHTVQKYGGVVNVNQNGNWFELEILMPKLDK</sequence>
<dbReference type="GO" id="GO:0016301">
    <property type="term" value="F:kinase activity"/>
    <property type="evidence" value="ECO:0007669"/>
    <property type="project" value="UniProtKB-KW"/>
</dbReference>
<keyword evidence="1" id="KW-0812">Transmembrane</keyword>